<name>A0A8H5LSB4_9AGAR</name>
<evidence type="ECO:0000256" key="1">
    <source>
        <dbReference type="SAM" id="Phobius"/>
    </source>
</evidence>
<evidence type="ECO:0000313" key="2">
    <source>
        <dbReference type="EMBL" id="KAF5367732.1"/>
    </source>
</evidence>
<keyword evidence="1" id="KW-1133">Transmembrane helix</keyword>
<dbReference type="EMBL" id="JAACJM010000018">
    <property type="protein sequence ID" value="KAF5367732.1"/>
    <property type="molecule type" value="Genomic_DNA"/>
</dbReference>
<dbReference type="Pfam" id="PF02992">
    <property type="entry name" value="Transposase_21"/>
    <property type="match status" value="1"/>
</dbReference>
<dbReference type="AlphaFoldDB" id="A0A8H5LSB4"/>
<dbReference type="OrthoDB" id="2986351at2759"/>
<comment type="caution">
    <text evidence="2">The sequence shown here is derived from an EMBL/GenBank/DDBJ whole genome shotgun (WGS) entry which is preliminary data.</text>
</comment>
<dbReference type="Proteomes" id="UP000559256">
    <property type="component" value="Unassembled WGS sequence"/>
</dbReference>
<organism evidence="2 3">
    <name type="scientific">Tetrapyrgos nigripes</name>
    <dbReference type="NCBI Taxonomy" id="182062"/>
    <lineage>
        <taxon>Eukaryota</taxon>
        <taxon>Fungi</taxon>
        <taxon>Dikarya</taxon>
        <taxon>Basidiomycota</taxon>
        <taxon>Agaricomycotina</taxon>
        <taxon>Agaricomycetes</taxon>
        <taxon>Agaricomycetidae</taxon>
        <taxon>Agaricales</taxon>
        <taxon>Marasmiineae</taxon>
        <taxon>Marasmiaceae</taxon>
        <taxon>Tetrapyrgos</taxon>
    </lineage>
</organism>
<feature type="transmembrane region" description="Helical" evidence="1">
    <location>
        <begin position="136"/>
        <end position="158"/>
    </location>
</feature>
<evidence type="ECO:0000313" key="3">
    <source>
        <dbReference type="Proteomes" id="UP000559256"/>
    </source>
</evidence>
<keyword evidence="1" id="KW-0472">Membrane</keyword>
<gene>
    <name evidence="2" type="ORF">D9758_009908</name>
</gene>
<reference evidence="2 3" key="1">
    <citation type="journal article" date="2020" name="ISME J.">
        <title>Uncovering the hidden diversity of litter-decomposition mechanisms in mushroom-forming fungi.</title>
        <authorList>
            <person name="Floudas D."/>
            <person name="Bentzer J."/>
            <person name="Ahren D."/>
            <person name="Johansson T."/>
            <person name="Persson P."/>
            <person name="Tunlid A."/>
        </authorList>
    </citation>
    <scope>NUCLEOTIDE SEQUENCE [LARGE SCALE GENOMIC DNA]</scope>
    <source>
        <strain evidence="2 3">CBS 291.85</strain>
    </source>
</reference>
<sequence>MAKKMQYRAKEHKHEAGHYDDIFDSTAYRKLCHRHVHVDHQPLLHNYFEDDCDTALGLSTDSFAPHKQWKKSAWPLILFNYNLHPDIHFLLKNILSLGVIPGPKKPHNIESFLWPLLEEFSLLSHGVRAYDVLNNVIFSLQAYLIAVFGNILAVSMLMHMKGHNAKSLCRMCSILGVVGPNDPRTSYVPLNREWIDGSDEIGVYDPYNLPMYLLTRFHVHIDSDFILCPPKAPSLQTHLSAGLTTSICAALVTQFNTEPHVPGQKKKKIPIGVVREHFRSARVEVWGCFHQVDSEEGETIRASCVGGTAQEDSRDTTFIRVKYEAYIDIHARMVNRREKLILREFYSQLE</sequence>
<keyword evidence="3" id="KW-1185">Reference proteome</keyword>
<proteinExistence type="predicted"/>
<accession>A0A8H5LSB4</accession>
<protein>
    <submittedName>
        <fullName evidence="2">Uncharacterized protein</fullName>
    </submittedName>
</protein>
<dbReference type="InterPro" id="IPR004242">
    <property type="entry name" value="Transposase_21"/>
</dbReference>
<keyword evidence="1" id="KW-0812">Transmembrane</keyword>